<name>A0AA39R4L7_9LECA</name>
<feature type="region of interest" description="Disordered" evidence="1">
    <location>
        <begin position="82"/>
        <end position="102"/>
    </location>
</feature>
<feature type="region of interest" description="Disordered" evidence="1">
    <location>
        <begin position="156"/>
        <end position="177"/>
    </location>
</feature>
<proteinExistence type="predicted"/>
<accession>A0AA39R4L7</accession>
<evidence type="ECO:0000313" key="4">
    <source>
        <dbReference type="Proteomes" id="UP001166286"/>
    </source>
</evidence>
<dbReference type="EMBL" id="JAFEKC020000005">
    <property type="protein sequence ID" value="KAK0514720.1"/>
    <property type="molecule type" value="Genomic_DNA"/>
</dbReference>
<feature type="signal peptide" evidence="2">
    <location>
        <begin position="1"/>
        <end position="21"/>
    </location>
</feature>
<gene>
    <name evidence="3" type="ORF">JMJ35_003337</name>
</gene>
<feature type="compositionally biased region" description="Low complexity" evidence="1">
    <location>
        <begin position="158"/>
        <end position="177"/>
    </location>
</feature>
<evidence type="ECO:0000256" key="1">
    <source>
        <dbReference type="SAM" id="MobiDB-lite"/>
    </source>
</evidence>
<sequence length="206" mass="20276">MFAKTALFCALFAVSTHVAFAQQPYCLLTAVNKFAHPADQKTLCCQDASQVKSYIGDFCPSSMESDALSAFKTACEQAGYGSCSSSSSSSTSDPPTASSSATSAPYPIVYTSTYYDTECSCTKTKAVSSTAVAGTTGFITGTAPIATGTGAATGAGATGSPIAPVSPTKTGSGSPSSSSAFTGAATKNIGSVAAGLLGVAAIAVAL</sequence>
<dbReference type="AlphaFoldDB" id="A0AA39R4L7"/>
<organism evidence="3 4">
    <name type="scientific">Cladonia borealis</name>
    <dbReference type="NCBI Taxonomy" id="184061"/>
    <lineage>
        <taxon>Eukaryota</taxon>
        <taxon>Fungi</taxon>
        <taxon>Dikarya</taxon>
        <taxon>Ascomycota</taxon>
        <taxon>Pezizomycotina</taxon>
        <taxon>Lecanoromycetes</taxon>
        <taxon>OSLEUM clade</taxon>
        <taxon>Lecanoromycetidae</taxon>
        <taxon>Lecanorales</taxon>
        <taxon>Lecanorineae</taxon>
        <taxon>Cladoniaceae</taxon>
        <taxon>Cladonia</taxon>
    </lineage>
</organism>
<evidence type="ECO:0000256" key="2">
    <source>
        <dbReference type="SAM" id="SignalP"/>
    </source>
</evidence>
<comment type="caution">
    <text evidence="3">The sequence shown here is derived from an EMBL/GenBank/DDBJ whole genome shotgun (WGS) entry which is preliminary data.</text>
</comment>
<keyword evidence="4" id="KW-1185">Reference proteome</keyword>
<protein>
    <submittedName>
        <fullName evidence="3">Uncharacterized protein</fullName>
    </submittedName>
</protein>
<dbReference type="Proteomes" id="UP001166286">
    <property type="component" value="Unassembled WGS sequence"/>
</dbReference>
<evidence type="ECO:0000313" key="3">
    <source>
        <dbReference type="EMBL" id="KAK0514720.1"/>
    </source>
</evidence>
<reference evidence="3" key="1">
    <citation type="submission" date="2023-03" db="EMBL/GenBank/DDBJ databases">
        <title>Complete genome of Cladonia borealis.</title>
        <authorList>
            <person name="Park H."/>
        </authorList>
    </citation>
    <scope>NUCLEOTIDE SEQUENCE</scope>
    <source>
        <strain evidence="3">ANT050790</strain>
    </source>
</reference>
<keyword evidence="2" id="KW-0732">Signal</keyword>
<feature type="chain" id="PRO_5041365971" evidence="2">
    <location>
        <begin position="22"/>
        <end position="206"/>
    </location>
</feature>